<dbReference type="PANTHER" id="PTHR43744">
    <property type="entry name" value="ABC TRANSPORTER PERMEASE PROTEIN MG189-RELATED-RELATED"/>
    <property type="match status" value="1"/>
</dbReference>
<keyword evidence="10" id="KW-1185">Reference proteome</keyword>
<keyword evidence="2 7" id="KW-0813">Transport</keyword>
<evidence type="ECO:0000259" key="8">
    <source>
        <dbReference type="PROSITE" id="PS50928"/>
    </source>
</evidence>
<dbReference type="PANTHER" id="PTHR43744:SF9">
    <property type="entry name" value="POLYGALACTURONAN_RHAMNOGALACTURONAN TRANSPORT SYSTEM PERMEASE PROTEIN YTCP"/>
    <property type="match status" value="1"/>
</dbReference>
<protein>
    <submittedName>
        <fullName evidence="9">Carbohydrate ABC transporter permease</fullName>
    </submittedName>
</protein>
<feature type="transmembrane region" description="Helical" evidence="7">
    <location>
        <begin position="143"/>
        <end position="164"/>
    </location>
</feature>
<name>A0A7X0SP54_9BACL</name>
<evidence type="ECO:0000256" key="5">
    <source>
        <dbReference type="ARBA" id="ARBA00022989"/>
    </source>
</evidence>
<dbReference type="Pfam" id="PF00528">
    <property type="entry name" value="BPD_transp_1"/>
    <property type="match status" value="1"/>
</dbReference>
<evidence type="ECO:0000256" key="4">
    <source>
        <dbReference type="ARBA" id="ARBA00022692"/>
    </source>
</evidence>
<feature type="transmembrane region" description="Helical" evidence="7">
    <location>
        <begin position="185"/>
        <end position="207"/>
    </location>
</feature>
<comment type="similarity">
    <text evidence="7">Belongs to the binding-protein-dependent transport system permease family.</text>
</comment>
<evidence type="ECO:0000256" key="3">
    <source>
        <dbReference type="ARBA" id="ARBA00022475"/>
    </source>
</evidence>
<dbReference type="EMBL" id="JACJVO010000027">
    <property type="protein sequence ID" value="MBB6733436.1"/>
    <property type="molecule type" value="Genomic_DNA"/>
</dbReference>
<feature type="domain" description="ABC transmembrane type-1" evidence="8">
    <location>
        <begin position="71"/>
        <end position="262"/>
    </location>
</feature>
<feature type="transmembrane region" description="Helical" evidence="7">
    <location>
        <begin position="261"/>
        <end position="280"/>
    </location>
</feature>
<proteinExistence type="inferred from homology"/>
<feature type="transmembrane region" description="Helical" evidence="7">
    <location>
        <begin position="112"/>
        <end position="131"/>
    </location>
</feature>
<feature type="transmembrane region" description="Helical" evidence="7">
    <location>
        <begin position="82"/>
        <end position="100"/>
    </location>
</feature>
<dbReference type="RefSeq" id="WP_185131097.1">
    <property type="nucleotide sequence ID" value="NZ_JACJVO010000027.1"/>
</dbReference>
<feature type="transmembrane region" description="Helical" evidence="7">
    <location>
        <begin position="12"/>
        <end position="32"/>
    </location>
</feature>
<dbReference type="InterPro" id="IPR035906">
    <property type="entry name" value="MetI-like_sf"/>
</dbReference>
<dbReference type="GO" id="GO:0005886">
    <property type="term" value="C:plasma membrane"/>
    <property type="evidence" value="ECO:0007669"/>
    <property type="project" value="UniProtKB-SubCell"/>
</dbReference>
<keyword evidence="4 7" id="KW-0812">Transmembrane</keyword>
<evidence type="ECO:0000256" key="2">
    <source>
        <dbReference type="ARBA" id="ARBA00022448"/>
    </source>
</evidence>
<evidence type="ECO:0000256" key="7">
    <source>
        <dbReference type="RuleBase" id="RU363032"/>
    </source>
</evidence>
<dbReference type="Gene3D" id="1.10.3720.10">
    <property type="entry name" value="MetI-like"/>
    <property type="match status" value="1"/>
</dbReference>
<dbReference type="AlphaFoldDB" id="A0A7X0SP54"/>
<evidence type="ECO:0000256" key="1">
    <source>
        <dbReference type="ARBA" id="ARBA00004651"/>
    </source>
</evidence>
<dbReference type="InterPro" id="IPR000515">
    <property type="entry name" value="MetI-like"/>
</dbReference>
<dbReference type="GO" id="GO:0055085">
    <property type="term" value="P:transmembrane transport"/>
    <property type="evidence" value="ECO:0007669"/>
    <property type="project" value="InterPro"/>
</dbReference>
<keyword evidence="3" id="KW-1003">Cell membrane</keyword>
<dbReference type="CDD" id="cd06261">
    <property type="entry name" value="TM_PBP2"/>
    <property type="match status" value="1"/>
</dbReference>
<keyword evidence="5 7" id="KW-1133">Transmembrane helix</keyword>
<dbReference type="PROSITE" id="PS50928">
    <property type="entry name" value="ABC_TM1"/>
    <property type="match status" value="1"/>
</dbReference>
<keyword evidence="6 7" id="KW-0472">Membrane</keyword>
<organism evidence="9 10">
    <name type="scientific">Cohnella zeiphila</name>
    <dbReference type="NCBI Taxonomy" id="2761120"/>
    <lineage>
        <taxon>Bacteria</taxon>
        <taxon>Bacillati</taxon>
        <taxon>Bacillota</taxon>
        <taxon>Bacilli</taxon>
        <taxon>Bacillales</taxon>
        <taxon>Paenibacillaceae</taxon>
        <taxon>Cohnella</taxon>
    </lineage>
</organism>
<dbReference type="Proteomes" id="UP000564644">
    <property type="component" value="Unassembled WGS sequence"/>
</dbReference>
<evidence type="ECO:0000313" key="10">
    <source>
        <dbReference type="Proteomes" id="UP000564644"/>
    </source>
</evidence>
<accession>A0A7X0SP54</accession>
<comment type="subcellular location">
    <subcellularLocation>
        <location evidence="1 7">Cell membrane</location>
        <topology evidence="1 7">Multi-pass membrane protein</topology>
    </subcellularLocation>
</comment>
<sequence length="295" mass="33342">MVQHYSWSRKLFVVFNYTFLAVLSLISILPLINVFSVSLSSAAAVEAGKVTLWPVDFSWKAYEFVAKKHEFLVSMGISVERVLLGVSLNMLLTVLTAYPLSKEAANLKFRTGYAWFFVFTMLFSGGLIPSYMVVRNLHLLDSIWALVLPGALPIFNVILMLNFFRGLPKELSESAFIDGAGHWQTLWRIIIPLSMPSIATVTLFAIVSHWNEWFNGLIYMNDPIHYPLASYLQTIVVRMDMSSISDPAMLLLLSKLNDRSVRAAQIFLGMVPVLCVYPFLQRYFMSGMTLGSVKE</sequence>
<evidence type="ECO:0000256" key="6">
    <source>
        <dbReference type="ARBA" id="ARBA00023136"/>
    </source>
</evidence>
<comment type="caution">
    <text evidence="9">The sequence shown here is derived from an EMBL/GenBank/DDBJ whole genome shotgun (WGS) entry which is preliminary data.</text>
</comment>
<reference evidence="9 10" key="1">
    <citation type="submission" date="2020-08" db="EMBL/GenBank/DDBJ databases">
        <title>Cohnella phylogeny.</title>
        <authorList>
            <person name="Dunlap C."/>
        </authorList>
    </citation>
    <scope>NUCLEOTIDE SEQUENCE [LARGE SCALE GENOMIC DNA]</scope>
    <source>
        <strain evidence="9 10">CBP 2801</strain>
    </source>
</reference>
<evidence type="ECO:0000313" key="9">
    <source>
        <dbReference type="EMBL" id="MBB6733436.1"/>
    </source>
</evidence>
<gene>
    <name evidence="9" type="ORF">H7C18_21155</name>
</gene>
<dbReference type="SUPFAM" id="SSF161098">
    <property type="entry name" value="MetI-like"/>
    <property type="match status" value="1"/>
</dbReference>